<gene>
    <name evidence="3" type="ORF">F503_01865</name>
</gene>
<accession>S3BT40</accession>
<evidence type="ECO:0000256" key="1">
    <source>
        <dbReference type="ARBA" id="ARBA00010348"/>
    </source>
</evidence>
<evidence type="ECO:0000256" key="2">
    <source>
        <dbReference type="SAM" id="MobiDB-lite"/>
    </source>
</evidence>
<protein>
    <submittedName>
        <fullName evidence="3">Horma domain-containing protein</fullName>
    </submittedName>
</protein>
<proteinExistence type="inferred from homology"/>
<dbReference type="InterPro" id="IPR045091">
    <property type="entry name" value="Mad2-like"/>
</dbReference>
<organism evidence="3 4">
    <name type="scientific">Ophiostoma piceae (strain UAMH 11346)</name>
    <name type="common">Sap stain fungus</name>
    <dbReference type="NCBI Taxonomy" id="1262450"/>
    <lineage>
        <taxon>Eukaryota</taxon>
        <taxon>Fungi</taxon>
        <taxon>Dikarya</taxon>
        <taxon>Ascomycota</taxon>
        <taxon>Pezizomycotina</taxon>
        <taxon>Sordariomycetes</taxon>
        <taxon>Sordariomycetidae</taxon>
        <taxon>Ophiostomatales</taxon>
        <taxon>Ophiostomataceae</taxon>
        <taxon>Ophiostoma</taxon>
    </lineage>
</organism>
<dbReference type="SUPFAM" id="SSF56019">
    <property type="entry name" value="The spindle assembly checkpoint protein mad2"/>
    <property type="match status" value="2"/>
</dbReference>
<keyword evidence="4" id="KW-1185">Reference proteome</keyword>
<feature type="compositionally biased region" description="Acidic residues" evidence="2">
    <location>
        <begin position="244"/>
        <end position="267"/>
    </location>
</feature>
<feature type="compositionally biased region" description="Basic and acidic residues" evidence="2">
    <location>
        <begin position="459"/>
        <end position="471"/>
    </location>
</feature>
<dbReference type="eggNOG" id="KOG3186">
    <property type="taxonomic scope" value="Eukaryota"/>
</dbReference>
<evidence type="ECO:0000313" key="4">
    <source>
        <dbReference type="Proteomes" id="UP000016923"/>
    </source>
</evidence>
<dbReference type="Gene3D" id="3.30.900.10">
    <property type="entry name" value="HORMA domain"/>
    <property type="match status" value="1"/>
</dbReference>
<dbReference type="OrthoDB" id="21254at2759"/>
<feature type="region of interest" description="Disordered" evidence="2">
    <location>
        <begin position="317"/>
        <end position="368"/>
    </location>
</feature>
<feature type="compositionally biased region" description="Basic residues" evidence="2">
    <location>
        <begin position="100"/>
        <end position="122"/>
    </location>
</feature>
<dbReference type="HOGENOM" id="CLU_547573_0_0_1"/>
<sequence>MPTDATSTADSTSLSIDEAVRLYGVLQHFFEVAVHSVLYYRRLYPERAFAAVSAFGVPVHQCRHPAVCAWVRSAVQEIMRQLCGVARKQKQADASASKREKGKGKQLAKPGPKPKAKPKWQPRRLEETTSLPPDRVNAVAVVVHAPFEQDESSDDEDSKHRAEGASDNEFSPSPSQPVPLPAGAVLERWVFDVRHLPHGWPGGVQALRRAQKDLAKRERLQKNRNRDRNRNRQPTVGVPGGVLDEADLSGSDDDYYNDFEDPNEQDDYVPGTGKLNWRDMEAQMRGVVLRLAQAGQQVAALPDGCTFTMAVELSDPLDPEKEADPRRMDARRWIPETGLASKKRKFGGHRTVGTREDREGTGRGATTTVRSVDSAPLFLECWVEESSVKRAVTQGKSAQLALRPEDVLPEDIDDDDDDEDGQEQGQEQEQASVDGEDDAISSSSDDIQLEAASDDDADREALPPGEDHVADTESEMSFGMDVSFGDLVDNSFDDGKPF</sequence>
<reference evidence="3 4" key="1">
    <citation type="journal article" date="2013" name="BMC Genomics">
        <title>The genome and transcriptome of the pine saprophyte Ophiostoma piceae, and a comparison with the bark beetle-associated pine pathogen Grosmannia clavigera.</title>
        <authorList>
            <person name="Haridas S."/>
            <person name="Wang Y."/>
            <person name="Lim L."/>
            <person name="Massoumi Alamouti S."/>
            <person name="Jackman S."/>
            <person name="Docking R."/>
            <person name="Robertson G."/>
            <person name="Birol I."/>
            <person name="Bohlmann J."/>
            <person name="Breuil C."/>
        </authorList>
    </citation>
    <scope>NUCLEOTIDE SEQUENCE [LARGE SCALE GENOMIC DNA]</scope>
    <source>
        <strain evidence="3 4">UAMH 11346</strain>
    </source>
</reference>
<feature type="compositionally biased region" description="Basic and acidic residues" evidence="2">
    <location>
        <begin position="219"/>
        <end position="230"/>
    </location>
</feature>
<evidence type="ECO:0000313" key="3">
    <source>
        <dbReference type="EMBL" id="EPE03607.1"/>
    </source>
</evidence>
<comment type="similarity">
    <text evidence="1">Belongs to the MAD2 family.</text>
</comment>
<dbReference type="PANTHER" id="PTHR11842:SF10">
    <property type="entry name" value="MITOTIC SPINDLE ASSEMBLY CHECKPOINT PROTEIN MAD2B"/>
    <property type="match status" value="1"/>
</dbReference>
<dbReference type="AlphaFoldDB" id="S3BT40"/>
<dbReference type="PANTHER" id="PTHR11842">
    <property type="entry name" value="MITOTIC SPINDLE ASSEMBLY CHECKPOINT PROTEIN MAD2"/>
    <property type="match status" value="1"/>
</dbReference>
<dbReference type="GO" id="GO:0016035">
    <property type="term" value="C:zeta DNA polymerase complex"/>
    <property type="evidence" value="ECO:0007669"/>
    <property type="project" value="TreeGrafter"/>
</dbReference>
<feature type="region of interest" description="Disordered" evidence="2">
    <location>
        <begin position="89"/>
        <end position="178"/>
    </location>
</feature>
<dbReference type="STRING" id="1262450.S3BT40"/>
<feature type="region of interest" description="Disordered" evidence="2">
    <location>
        <begin position="219"/>
        <end position="270"/>
    </location>
</feature>
<dbReference type="EMBL" id="KE148166">
    <property type="protein sequence ID" value="EPE03607.1"/>
    <property type="molecule type" value="Genomic_DNA"/>
</dbReference>
<dbReference type="Proteomes" id="UP000016923">
    <property type="component" value="Unassembled WGS sequence"/>
</dbReference>
<name>S3BT40_OPHP1</name>
<dbReference type="VEuPathDB" id="FungiDB:F503_01865"/>
<dbReference type="InterPro" id="IPR036570">
    <property type="entry name" value="HORMA_dom_sf"/>
</dbReference>
<feature type="compositionally biased region" description="Acidic residues" evidence="2">
    <location>
        <begin position="407"/>
        <end position="422"/>
    </location>
</feature>
<feature type="compositionally biased region" description="Basic and acidic residues" evidence="2">
    <location>
        <begin position="318"/>
        <end position="334"/>
    </location>
</feature>
<feature type="region of interest" description="Disordered" evidence="2">
    <location>
        <begin position="391"/>
        <end position="498"/>
    </location>
</feature>